<dbReference type="EMBL" id="CP000111">
    <property type="protein sequence ID" value="ABB50212.1"/>
    <property type="molecule type" value="Genomic_DNA"/>
</dbReference>
<protein>
    <submittedName>
        <fullName evidence="1">Uncharacterized protein</fullName>
    </submittedName>
</protein>
<proteinExistence type="predicted"/>
<evidence type="ECO:0000313" key="2">
    <source>
        <dbReference type="Proteomes" id="UP000002715"/>
    </source>
</evidence>
<name>Q31A83_PROM9</name>
<accession>Q31A83</accession>
<sequence length="140" mass="17104">MFIFKIGSDEVRVRTDAEFKSLNDDEKISYIWEDLWPDDLGMTWIERVLYDHDTGDLGLPEIWNEYVSEFYPEEYKEIENQEPEDRHKKRELIFEFIDDLEDEEYSRALLFLVNKVYDESFFYDCLIDSVKEQEEFTQTH</sequence>
<dbReference type="Proteomes" id="UP000002715">
    <property type="component" value="Chromosome"/>
</dbReference>
<dbReference type="KEGG" id="pmi:PMT9312_1153"/>
<reference evidence="2" key="1">
    <citation type="submission" date="2005-07" db="EMBL/GenBank/DDBJ databases">
        <title>Complete sequence of Prochlorococcus marinus str. MIT 9312.</title>
        <authorList>
            <consortium name="US DOE Joint Genome Institute"/>
            <person name="Copeland A."/>
            <person name="Lucas S."/>
            <person name="Lapidus A."/>
            <person name="Barry K."/>
            <person name="Detter J.C."/>
            <person name="Glavina T."/>
            <person name="Hammon N."/>
            <person name="Israni S."/>
            <person name="Pitluck S."/>
            <person name="Thiel J."/>
            <person name="Schmutz J."/>
            <person name="Larimer F."/>
            <person name="Land M."/>
            <person name="Kyrpides N."/>
            <person name="Lykidis A."/>
            <person name="Richardson P."/>
        </authorList>
    </citation>
    <scope>NUCLEOTIDE SEQUENCE [LARGE SCALE GENOMIC DNA]</scope>
    <source>
        <strain evidence="2">MIT 9312</strain>
    </source>
</reference>
<evidence type="ECO:0000313" key="1">
    <source>
        <dbReference type="EMBL" id="ABB50212.1"/>
    </source>
</evidence>
<dbReference type="HOGENOM" id="CLU_1833439_0_0_3"/>
<dbReference type="AlphaFoldDB" id="Q31A83"/>
<organism evidence="1 2">
    <name type="scientific">Prochlorococcus marinus (strain MIT 9312)</name>
    <dbReference type="NCBI Taxonomy" id="74546"/>
    <lineage>
        <taxon>Bacteria</taxon>
        <taxon>Bacillati</taxon>
        <taxon>Cyanobacteriota</taxon>
        <taxon>Cyanophyceae</taxon>
        <taxon>Synechococcales</taxon>
        <taxon>Prochlorococcaceae</taxon>
        <taxon>Prochlorococcus</taxon>
    </lineage>
</organism>
<dbReference type="RefSeq" id="WP_011376702.1">
    <property type="nucleotide sequence ID" value="NC_007577.1"/>
</dbReference>
<gene>
    <name evidence="1" type="ordered locus">PMT9312_1153</name>
</gene>
<dbReference type="STRING" id="74546.PMT9312_1153"/>